<feature type="domain" description="SCP" evidence="2">
    <location>
        <begin position="306"/>
        <end position="444"/>
    </location>
</feature>
<evidence type="ECO:0000256" key="1">
    <source>
        <dbReference type="SAM" id="MobiDB-lite"/>
    </source>
</evidence>
<dbReference type="CDD" id="cd05382">
    <property type="entry name" value="CAP_GAPR1-like"/>
    <property type="match status" value="2"/>
</dbReference>
<feature type="compositionally biased region" description="Polar residues" evidence="1">
    <location>
        <begin position="207"/>
        <end position="226"/>
    </location>
</feature>
<dbReference type="InterPro" id="IPR014044">
    <property type="entry name" value="CAP_dom"/>
</dbReference>
<dbReference type="InterPro" id="IPR018244">
    <property type="entry name" value="Allrgn_V5/Tpx1_CS"/>
</dbReference>
<dbReference type="InterPro" id="IPR001283">
    <property type="entry name" value="CRISP-related"/>
</dbReference>
<evidence type="ECO:0000313" key="3">
    <source>
        <dbReference type="EMBL" id="KAK3593730.1"/>
    </source>
</evidence>
<dbReference type="PROSITE" id="PS01009">
    <property type="entry name" value="CRISP_1"/>
    <property type="match status" value="2"/>
</dbReference>
<feature type="compositionally biased region" description="Basic and acidic residues" evidence="1">
    <location>
        <begin position="172"/>
        <end position="181"/>
    </location>
</feature>
<feature type="region of interest" description="Disordered" evidence="1">
    <location>
        <begin position="160"/>
        <end position="230"/>
    </location>
</feature>
<accession>A0AAE0VYK5</accession>
<sequence length="455" mass="49641">MLDQKFIDEVVNAHNEYRFRHQAPPIKHAKDLSEYAQKWADHLVASNTFQHSPCDVDGTRLGENIAMKWSTGADAFTGQEATDQWYREVKLHQFGVEPGTLSSGHFTQVVWVESKEIGVGKAKAKDGKIVVVASYRPAGNMMGEFAKNVLPPKDGKIILPAEKAPSSSAESMVEKPPKERQSPFSSQFEDGKCGIGDSSSSSGGNGTENRTTKTYTVTEGSGPNAVTKTITEETIIKPDGSKVTTKKITTSTGGGALNPMETENFEKMRLDDGNGKKKVKGSKKKGSSSSSSDSSPESKRSQKLSEFIDDAVKSHNEYRKLHGVGPLKHAKDLSEFAQKWAEHLAVTDSFQHSDCTHKGERIGENIACKWSSTGADYTGQQATDQWYSEISKHDFTKEPRSSGTGHFTQVVWKESKEMGIGKAKTSGGKVIVVGNYRPAGNLVGHYVENVPPPKK</sequence>
<evidence type="ECO:0000259" key="2">
    <source>
        <dbReference type="SMART" id="SM00198"/>
    </source>
</evidence>
<dbReference type="AlphaFoldDB" id="A0AAE0VYK5"/>
<dbReference type="InterPro" id="IPR034113">
    <property type="entry name" value="SCP_GAPR1-like"/>
</dbReference>
<reference evidence="3" key="1">
    <citation type="journal article" date="2021" name="Genome Biol. Evol.">
        <title>A High-Quality Reference Genome for a Parasitic Bivalve with Doubly Uniparental Inheritance (Bivalvia: Unionida).</title>
        <authorList>
            <person name="Smith C.H."/>
        </authorList>
    </citation>
    <scope>NUCLEOTIDE SEQUENCE</scope>
    <source>
        <strain evidence="3">CHS0354</strain>
    </source>
</reference>
<feature type="compositionally biased region" description="Low complexity" evidence="1">
    <location>
        <begin position="160"/>
        <end position="171"/>
    </location>
</feature>
<feature type="compositionally biased region" description="Low complexity" evidence="1">
    <location>
        <begin position="242"/>
        <end position="251"/>
    </location>
</feature>
<dbReference type="Pfam" id="PF00188">
    <property type="entry name" value="CAP"/>
    <property type="match status" value="2"/>
</dbReference>
<dbReference type="Gene3D" id="3.40.33.10">
    <property type="entry name" value="CAP"/>
    <property type="match status" value="2"/>
</dbReference>
<dbReference type="InterPro" id="IPR035940">
    <property type="entry name" value="CAP_sf"/>
</dbReference>
<feature type="compositionally biased region" description="Basic residues" evidence="1">
    <location>
        <begin position="276"/>
        <end position="286"/>
    </location>
</feature>
<proteinExistence type="predicted"/>
<dbReference type="GO" id="GO:0005576">
    <property type="term" value="C:extracellular region"/>
    <property type="evidence" value="ECO:0007669"/>
    <property type="project" value="InterPro"/>
</dbReference>
<name>A0AAE0VYK5_9BIVA</name>
<gene>
    <name evidence="3" type="ORF">CHS0354_013628</name>
</gene>
<dbReference type="PRINTS" id="PR00837">
    <property type="entry name" value="V5TPXLIKE"/>
</dbReference>
<dbReference type="PANTHER" id="PTHR10334">
    <property type="entry name" value="CYSTEINE-RICH SECRETORY PROTEIN-RELATED"/>
    <property type="match status" value="1"/>
</dbReference>
<dbReference type="SUPFAM" id="SSF55797">
    <property type="entry name" value="PR-1-like"/>
    <property type="match status" value="2"/>
</dbReference>
<dbReference type="SMART" id="SM00198">
    <property type="entry name" value="SCP"/>
    <property type="match status" value="2"/>
</dbReference>
<organism evidence="3 4">
    <name type="scientific">Potamilus streckersoni</name>
    <dbReference type="NCBI Taxonomy" id="2493646"/>
    <lineage>
        <taxon>Eukaryota</taxon>
        <taxon>Metazoa</taxon>
        <taxon>Spiralia</taxon>
        <taxon>Lophotrochozoa</taxon>
        <taxon>Mollusca</taxon>
        <taxon>Bivalvia</taxon>
        <taxon>Autobranchia</taxon>
        <taxon>Heteroconchia</taxon>
        <taxon>Palaeoheterodonta</taxon>
        <taxon>Unionida</taxon>
        <taxon>Unionoidea</taxon>
        <taxon>Unionidae</taxon>
        <taxon>Ambleminae</taxon>
        <taxon>Lampsilini</taxon>
        <taxon>Potamilus</taxon>
    </lineage>
</organism>
<feature type="compositionally biased region" description="Basic and acidic residues" evidence="1">
    <location>
        <begin position="264"/>
        <end position="275"/>
    </location>
</feature>
<dbReference type="Proteomes" id="UP001195483">
    <property type="component" value="Unassembled WGS sequence"/>
</dbReference>
<dbReference type="FunFam" id="3.40.33.10:FF:000002">
    <property type="entry name" value="Golgi-associated plant pathogenesis-related protein 1"/>
    <property type="match status" value="2"/>
</dbReference>
<reference evidence="3" key="3">
    <citation type="submission" date="2023-05" db="EMBL/GenBank/DDBJ databases">
        <authorList>
            <person name="Smith C.H."/>
        </authorList>
    </citation>
    <scope>NUCLEOTIDE SEQUENCE</scope>
    <source>
        <strain evidence="3">CHS0354</strain>
        <tissue evidence="3">Mantle</tissue>
    </source>
</reference>
<reference evidence="3" key="2">
    <citation type="journal article" date="2021" name="Genome Biol. Evol.">
        <title>Developing a high-quality reference genome for a parasitic bivalve with doubly uniparental inheritance (Bivalvia: Unionida).</title>
        <authorList>
            <person name="Smith C.H."/>
        </authorList>
    </citation>
    <scope>NUCLEOTIDE SEQUENCE</scope>
    <source>
        <strain evidence="3">CHS0354</strain>
        <tissue evidence="3">Mantle</tissue>
    </source>
</reference>
<dbReference type="EMBL" id="JAEAOA010000822">
    <property type="protein sequence ID" value="KAK3593730.1"/>
    <property type="molecule type" value="Genomic_DNA"/>
</dbReference>
<feature type="region of interest" description="Disordered" evidence="1">
    <location>
        <begin position="242"/>
        <end position="303"/>
    </location>
</feature>
<keyword evidence="4" id="KW-1185">Reference proteome</keyword>
<feature type="domain" description="SCP" evidence="2">
    <location>
        <begin position="5"/>
        <end position="143"/>
    </location>
</feature>
<comment type="caution">
    <text evidence="3">The sequence shown here is derived from an EMBL/GenBank/DDBJ whole genome shotgun (WGS) entry which is preliminary data.</text>
</comment>
<protein>
    <recommendedName>
        <fullName evidence="2">SCP domain-containing protein</fullName>
    </recommendedName>
</protein>
<evidence type="ECO:0000313" key="4">
    <source>
        <dbReference type="Proteomes" id="UP001195483"/>
    </source>
</evidence>